<accession>A0A318Z2B6</accession>
<dbReference type="EMBL" id="KZ821267">
    <property type="protein sequence ID" value="PYH41196.1"/>
    <property type="molecule type" value="Genomic_DNA"/>
</dbReference>
<sequence>MSLKDVYSRFLTNPKSVPLATDASLIYITTTTKVDGDAAILSHFTKQQRIVKTKSENILDAFENTNSLCLDIETTLEFVSGGGAYLPQLDDNFLADHVATFPTVHIVRFNAQQQIQNVRIYWDQASLLKQVDVIGSRARGWPIRDAKDQFRLLKSAISSSAPDNGPGSASAPAPPAYAEEKEGASGRTVASPGKKYIKDPHAADSLFELLSPSKERGEPVRAPRAPASAKPPAREYGELFLSTEGLADDDTPDMSPSRKRIPPKAGAPKNLHPNRIFDDDETVAKEGGLQQIAYRAHPKRYEHFELGADNSTREVKDKPLRPVSRQAPHWDFEDFVTPEKPTRQPRGEEIRHFGWSDDEPDLTSPPARPRVAQPRPDAKTHFSLTDEPEGEAGGRIISSFQNKGLGLYKNHLFDNKEDDGSSQGANPPLSKVNNNGANRKKELETHWDMADESPRDSKRNAENRRPMPGDRQKAVKALEPSWDTYDQSPEPTRMAPPQRRSLRNHNQPSWNFGSEN</sequence>
<evidence type="ECO:0000256" key="1">
    <source>
        <dbReference type="SAM" id="MobiDB-lite"/>
    </source>
</evidence>
<feature type="compositionally biased region" description="Polar residues" evidence="1">
    <location>
        <begin position="421"/>
        <end position="437"/>
    </location>
</feature>
<dbReference type="OrthoDB" id="1162399at2759"/>
<feature type="compositionally biased region" description="Low complexity" evidence="1">
    <location>
        <begin position="222"/>
        <end position="231"/>
    </location>
</feature>
<feature type="compositionally biased region" description="Polar residues" evidence="1">
    <location>
        <begin position="504"/>
        <end position="516"/>
    </location>
</feature>
<feature type="region of interest" description="Disordered" evidence="1">
    <location>
        <begin position="212"/>
        <end position="280"/>
    </location>
</feature>
<reference evidence="2 3" key="1">
    <citation type="submission" date="2016-12" db="EMBL/GenBank/DDBJ databases">
        <title>The genomes of Aspergillus section Nigri reveals drivers in fungal speciation.</title>
        <authorList>
            <consortium name="DOE Joint Genome Institute"/>
            <person name="Vesth T.C."/>
            <person name="Nybo J."/>
            <person name="Theobald S."/>
            <person name="Brandl J."/>
            <person name="Frisvad J.C."/>
            <person name="Nielsen K.F."/>
            <person name="Lyhne E.K."/>
            <person name="Kogle M.E."/>
            <person name="Kuo A."/>
            <person name="Riley R."/>
            <person name="Clum A."/>
            <person name="Nolan M."/>
            <person name="Lipzen A."/>
            <person name="Salamov A."/>
            <person name="Henrissat B."/>
            <person name="Wiebenga A."/>
            <person name="De Vries R.P."/>
            <person name="Grigoriev I.V."/>
            <person name="Mortensen U.H."/>
            <person name="Andersen M.R."/>
            <person name="Baker S.E."/>
        </authorList>
    </citation>
    <scope>NUCLEOTIDE SEQUENCE [LARGE SCALE GENOMIC DNA]</scope>
    <source>
        <strain evidence="2 3">JOP 1030-1</strain>
    </source>
</reference>
<dbReference type="RefSeq" id="XP_025427178.1">
    <property type="nucleotide sequence ID" value="XM_025575952.1"/>
</dbReference>
<organism evidence="2 3">
    <name type="scientific">Aspergillus saccharolyticus JOP 1030-1</name>
    <dbReference type="NCBI Taxonomy" id="1450539"/>
    <lineage>
        <taxon>Eukaryota</taxon>
        <taxon>Fungi</taxon>
        <taxon>Dikarya</taxon>
        <taxon>Ascomycota</taxon>
        <taxon>Pezizomycotina</taxon>
        <taxon>Eurotiomycetes</taxon>
        <taxon>Eurotiomycetidae</taxon>
        <taxon>Eurotiales</taxon>
        <taxon>Aspergillaceae</taxon>
        <taxon>Aspergillus</taxon>
        <taxon>Aspergillus subgen. Circumdati</taxon>
    </lineage>
</organism>
<feature type="compositionally biased region" description="Basic and acidic residues" evidence="1">
    <location>
        <begin position="305"/>
        <end position="320"/>
    </location>
</feature>
<proteinExistence type="predicted"/>
<feature type="compositionally biased region" description="Basic and acidic residues" evidence="1">
    <location>
        <begin position="340"/>
        <end position="355"/>
    </location>
</feature>
<dbReference type="AlphaFoldDB" id="A0A318Z2B6"/>
<gene>
    <name evidence="2" type="ORF">BP01DRAFT_360608</name>
</gene>
<dbReference type="STRING" id="1450539.A0A318Z2B6"/>
<feature type="compositionally biased region" description="Basic and acidic residues" evidence="1">
    <location>
        <begin position="439"/>
        <end position="473"/>
    </location>
</feature>
<keyword evidence="3" id="KW-1185">Reference proteome</keyword>
<feature type="region of interest" description="Disordered" evidence="1">
    <location>
        <begin position="411"/>
        <end position="516"/>
    </location>
</feature>
<dbReference type="Proteomes" id="UP000248349">
    <property type="component" value="Unassembled WGS sequence"/>
</dbReference>
<feature type="region of interest" description="Disordered" evidence="1">
    <location>
        <begin position="157"/>
        <end position="197"/>
    </location>
</feature>
<name>A0A318Z2B6_9EURO</name>
<evidence type="ECO:0000313" key="3">
    <source>
        <dbReference type="Proteomes" id="UP000248349"/>
    </source>
</evidence>
<feature type="compositionally biased region" description="Low complexity" evidence="1">
    <location>
        <begin position="158"/>
        <end position="171"/>
    </location>
</feature>
<evidence type="ECO:0000313" key="2">
    <source>
        <dbReference type="EMBL" id="PYH41196.1"/>
    </source>
</evidence>
<feature type="region of interest" description="Disordered" evidence="1">
    <location>
        <begin position="305"/>
        <end position="398"/>
    </location>
</feature>
<protein>
    <submittedName>
        <fullName evidence="2">Uncharacterized protein</fullName>
    </submittedName>
</protein>
<dbReference type="GeneID" id="37077180"/>